<evidence type="ECO:0000313" key="2">
    <source>
        <dbReference type="EMBL" id="PRH40935.1"/>
    </source>
</evidence>
<feature type="compositionally biased region" description="Polar residues" evidence="1">
    <location>
        <begin position="73"/>
        <end position="90"/>
    </location>
</feature>
<name>A0AA45BBU2_BURVI</name>
<proteinExistence type="predicted"/>
<gene>
    <name evidence="2" type="ORF">C6T65_18180</name>
</gene>
<accession>A0AA45BBU2</accession>
<evidence type="ECO:0000313" key="3">
    <source>
        <dbReference type="Proteomes" id="UP000237632"/>
    </source>
</evidence>
<feature type="region of interest" description="Disordered" evidence="1">
    <location>
        <begin position="67"/>
        <end position="103"/>
    </location>
</feature>
<evidence type="ECO:0000256" key="1">
    <source>
        <dbReference type="SAM" id="MobiDB-lite"/>
    </source>
</evidence>
<dbReference type="Proteomes" id="UP000237632">
    <property type="component" value="Unassembled WGS sequence"/>
</dbReference>
<dbReference type="AlphaFoldDB" id="A0AA45BBU2"/>
<protein>
    <submittedName>
        <fullName evidence="2">Uncharacterized protein</fullName>
    </submittedName>
</protein>
<organism evidence="2 3">
    <name type="scientific">Burkholderia vietnamiensis</name>
    <dbReference type="NCBI Taxonomy" id="60552"/>
    <lineage>
        <taxon>Bacteria</taxon>
        <taxon>Pseudomonadati</taxon>
        <taxon>Pseudomonadota</taxon>
        <taxon>Betaproteobacteria</taxon>
        <taxon>Burkholderiales</taxon>
        <taxon>Burkholderiaceae</taxon>
        <taxon>Burkholderia</taxon>
        <taxon>Burkholderia cepacia complex</taxon>
    </lineage>
</organism>
<sequence length="103" mass="11461">MTGLRQRDRARPLSRGRHTIAAKSGSCRIAEQLLNYKRIVQFGLSAYISGPRESLINIKRGFHESGVREKETCTTTTPPNRVATATQPQAASRGVNGCRAHWR</sequence>
<comment type="caution">
    <text evidence="2">The sequence shown here is derived from an EMBL/GenBank/DDBJ whole genome shotgun (WGS) entry which is preliminary data.</text>
</comment>
<reference evidence="2 3" key="1">
    <citation type="submission" date="2018-03" db="EMBL/GenBank/DDBJ databases">
        <authorList>
            <person name="Nguyen K."/>
            <person name="Fouts D."/>
            <person name="Sutton G."/>
        </authorList>
    </citation>
    <scope>NUCLEOTIDE SEQUENCE [LARGE SCALE GENOMIC DNA]</scope>
    <source>
        <strain evidence="2 3">AU3578</strain>
    </source>
</reference>
<dbReference type="EMBL" id="PVHK01000126">
    <property type="protein sequence ID" value="PRH40935.1"/>
    <property type="molecule type" value="Genomic_DNA"/>
</dbReference>